<evidence type="ECO:0000259" key="2">
    <source>
        <dbReference type="Pfam" id="PF22113"/>
    </source>
</evidence>
<dbReference type="Gene3D" id="1.10.720.180">
    <property type="match status" value="2"/>
</dbReference>
<dbReference type="GO" id="GO:0030020">
    <property type="term" value="F:extracellular matrix structural constituent conferring tensile strength"/>
    <property type="evidence" value="ECO:0007669"/>
    <property type="project" value="TreeGrafter"/>
</dbReference>
<protein>
    <recommendedName>
        <fullName evidence="2">Outer membrane cytochrome MtrC/MtrF-like domain-containing protein</fullName>
    </recommendedName>
</protein>
<dbReference type="InterPro" id="IPR008160">
    <property type="entry name" value="Collagen"/>
</dbReference>
<proteinExistence type="predicted"/>
<dbReference type="Pfam" id="PF22113">
    <property type="entry name" value="Mtrc-MtrF_II-IV_dom"/>
    <property type="match status" value="2"/>
</dbReference>
<dbReference type="InterPro" id="IPR036280">
    <property type="entry name" value="Multihaem_cyt_sf"/>
</dbReference>
<evidence type="ECO:0000256" key="1">
    <source>
        <dbReference type="SAM" id="MobiDB-lite"/>
    </source>
</evidence>
<dbReference type="InterPro" id="IPR054337">
    <property type="entry name" value="Mtrc-MtrF-like_dom_II/IV"/>
</dbReference>
<reference evidence="3 4" key="1">
    <citation type="submission" date="2017-08" db="EMBL/GenBank/DDBJ databases">
        <title>Infants hospitalized years apart are colonized by the same room-sourced microbial strains.</title>
        <authorList>
            <person name="Brooks B."/>
            <person name="Olm M.R."/>
            <person name="Firek B.A."/>
            <person name="Baker R."/>
            <person name="Thomas B.C."/>
            <person name="Morowitz M.J."/>
            <person name="Banfield J.F."/>
        </authorList>
    </citation>
    <scope>NUCLEOTIDE SEQUENCE [LARGE SCALE GENOMIC DNA]</scope>
    <source>
        <strain evidence="3">S2_003_000_R2_14</strain>
    </source>
</reference>
<dbReference type="AlphaFoldDB" id="A0A2W5TP56"/>
<sequence length="758" mass="79030">MKRRGSSVARGIAKYALVLRGPAGGERVRFFSRGGKAMKLRTGVLSVVVSLGLLGCTGEQGPQGPQGPPGETGQPGAPGSPGTPGEPGDPGDGGPQGPQGPQGDAGTPGRDLRLVGPGLKVTVLDAGIVGDVASMDVLITDDANRPLDRSGTYTEGAVSISAVLAWLDERSDGLPLTYTSYTRRNVSFDGGVFPQNAADTGGTWTELQPLDSGRYRYTFGAAAVVGANAGRTHTIAAYSTRTFQGARAVANTLHDFRPDGQPVTKRRDLVTTAACNNCHTRLEAHGGARREVGLCITCHTTTANIDPETGNSIDFTQMIHKIHRGASLPSVMGGTPYRFVGFGGAVHDFSDVEYPGKLANCEACHAGTQSDRWKTHLTTAACTTCHDRTWFDGTTAPPSGFTMHTAGPRNDSECIVCHQDGSLFPVAQVHVTPRRDPAALRVESLITRAAPAAPGTQPQITFTSFINGQPRDLLNDRVSRLRFVFAGPTRDYARFYSETVETAADCATITDGGACLERLDAGVFSYRARAPMLPTDTGSFAVGIEFCQTNDAGVRYCAVNPVAPFAVTDAAPVARRTSVTLAKCDGCHQGLNFHGASATNQGFRTAPEMCVMCHNPNFVRGVTVPATGAVVTAEAGNLKDLLHKAHSDARYPSPLNACSQCHTSGGASIPLPEDALATRRELRSCVGDGGTGTCATADVASQPVFTAPVGAACTSCHTSLSAQAHAAVNTTSNGLESCAVCHASGKSVAIDQAHALSP</sequence>
<evidence type="ECO:0000313" key="4">
    <source>
        <dbReference type="Proteomes" id="UP000249061"/>
    </source>
</evidence>
<dbReference type="GO" id="GO:0031012">
    <property type="term" value="C:extracellular matrix"/>
    <property type="evidence" value="ECO:0007669"/>
    <property type="project" value="TreeGrafter"/>
</dbReference>
<dbReference type="EMBL" id="QFQP01000007">
    <property type="protein sequence ID" value="PZR14446.1"/>
    <property type="molecule type" value="Genomic_DNA"/>
</dbReference>
<dbReference type="Proteomes" id="UP000249061">
    <property type="component" value="Unassembled WGS sequence"/>
</dbReference>
<dbReference type="PANTHER" id="PTHR24023:SF1112">
    <property type="entry name" value="COL_CUTICLE_N DOMAIN-CONTAINING PROTEIN-RELATED"/>
    <property type="match status" value="1"/>
</dbReference>
<dbReference type="SUPFAM" id="SSF48695">
    <property type="entry name" value="Multiheme cytochromes"/>
    <property type="match status" value="1"/>
</dbReference>
<dbReference type="Gene3D" id="3.90.10.10">
    <property type="entry name" value="Cytochrome C3"/>
    <property type="match status" value="1"/>
</dbReference>
<organism evidence="3 4">
    <name type="scientific">Archangium gephyra</name>
    <dbReference type="NCBI Taxonomy" id="48"/>
    <lineage>
        <taxon>Bacteria</taxon>
        <taxon>Pseudomonadati</taxon>
        <taxon>Myxococcota</taxon>
        <taxon>Myxococcia</taxon>
        <taxon>Myxococcales</taxon>
        <taxon>Cystobacterineae</taxon>
        <taxon>Archangiaceae</taxon>
        <taxon>Archangium</taxon>
    </lineage>
</organism>
<evidence type="ECO:0000313" key="3">
    <source>
        <dbReference type="EMBL" id="PZR14446.1"/>
    </source>
</evidence>
<feature type="compositionally biased region" description="Low complexity" evidence="1">
    <location>
        <begin position="99"/>
        <end position="109"/>
    </location>
</feature>
<dbReference type="InterPro" id="IPR020014">
    <property type="entry name" value="Decahaem_cyt-c_OmcA/MtrC"/>
</dbReference>
<dbReference type="Pfam" id="PF01391">
    <property type="entry name" value="Collagen"/>
    <property type="match status" value="1"/>
</dbReference>
<comment type="caution">
    <text evidence="3">The sequence shown here is derived from an EMBL/GenBank/DDBJ whole genome shotgun (WGS) entry which is preliminary data.</text>
</comment>
<name>A0A2W5TP56_9BACT</name>
<feature type="domain" description="Outer membrane cytochrome MtrC/MtrF-like" evidence="2">
    <location>
        <begin position="576"/>
        <end position="754"/>
    </location>
</feature>
<feature type="domain" description="Outer membrane cytochrome MtrC/MtrF-like" evidence="2">
    <location>
        <begin position="267"/>
        <end position="430"/>
    </location>
</feature>
<gene>
    <name evidence="3" type="ORF">DI536_10340</name>
</gene>
<accession>A0A2W5TP56</accession>
<dbReference type="PANTHER" id="PTHR24023">
    <property type="entry name" value="COLLAGEN ALPHA"/>
    <property type="match status" value="1"/>
</dbReference>
<feature type="compositionally biased region" description="Low complexity" evidence="1">
    <location>
        <begin position="58"/>
        <end position="77"/>
    </location>
</feature>
<feature type="compositionally biased region" description="Gly residues" evidence="1">
    <location>
        <begin position="88"/>
        <end position="97"/>
    </location>
</feature>
<dbReference type="InterPro" id="IPR050149">
    <property type="entry name" value="Collagen_superfamily"/>
</dbReference>
<feature type="region of interest" description="Disordered" evidence="1">
    <location>
        <begin position="58"/>
        <end position="114"/>
    </location>
</feature>
<dbReference type="GO" id="GO:0005615">
    <property type="term" value="C:extracellular space"/>
    <property type="evidence" value="ECO:0007669"/>
    <property type="project" value="TreeGrafter"/>
</dbReference>
<dbReference type="GO" id="GO:0030198">
    <property type="term" value="P:extracellular matrix organization"/>
    <property type="evidence" value="ECO:0007669"/>
    <property type="project" value="TreeGrafter"/>
</dbReference>
<dbReference type="NCBIfam" id="TIGR03507">
    <property type="entry name" value="decahem_SO1788"/>
    <property type="match status" value="1"/>
</dbReference>